<feature type="signal peptide" evidence="1">
    <location>
        <begin position="1"/>
        <end position="22"/>
    </location>
</feature>
<dbReference type="Proteomes" id="UP001596549">
    <property type="component" value="Unassembled WGS sequence"/>
</dbReference>
<comment type="caution">
    <text evidence="3">The sequence shown here is derived from an EMBL/GenBank/DDBJ whole genome shotgun (WGS) entry which is preliminary data.</text>
</comment>
<feature type="chain" id="PRO_5045063818" evidence="1">
    <location>
        <begin position="23"/>
        <end position="241"/>
    </location>
</feature>
<protein>
    <submittedName>
        <fullName evidence="3">SGNH/GDSL hydrolase family protein</fullName>
    </submittedName>
</protein>
<evidence type="ECO:0000313" key="4">
    <source>
        <dbReference type="Proteomes" id="UP001596549"/>
    </source>
</evidence>
<dbReference type="PANTHER" id="PTHR30383:SF5">
    <property type="entry name" value="SGNH HYDROLASE-TYPE ESTERASE DOMAIN-CONTAINING PROTEIN"/>
    <property type="match status" value="1"/>
</dbReference>
<accession>A0ABW2NS10</accession>
<proteinExistence type="predicted"/>
<keyword evidence="1" id="KW-0732">Signal</keyword>
<dbReference type="SUPFAM" id="SSF52266">
    <property type="entry name" value="SGNH hydrolase"/>
    <property type="match status" value="1"/>
</dbReference>
<dbReference type="EMBL" id="JBHTCP010000013">
    <property type="protein sequence ID" value="MFC7371431.1"/>
    <property type="molecule type" value="Genomic_DNA"/>
</dbReference>
<gene>
    <name evidence="3" type="ORF">ACFQPF_07065</name>
</gene>
<keyword evidence="4" id="KW-1185">Reference proteome</keyword>
<dbReference type="RefSeq" id="WP_379747992.1">
    <property type="nucleotide sequence ID" value="NZ_JBHTCP010000013.1"/>
</dbReference>
<evidence type="ECO:0000313" key="3">
    <source>
        <dbReference type="EMBL" id="MFC7371431.1"/>
    </source>
</evidence>
<keyword evidence="3" id="KW-0378">Hydrolase</keyword>
<evidence type="ECO:0000256" key="1">
    <source>
        <dbReference type="SAM" id="SignalP"/>
    </source>
</evidence>
<evidence type="ECO:0000259" key="2">
    <source>
        <dbReference type="Pfam" id="PF13472"/>
    </source>
</evidence>
<dbReference type="Pfam" id="PF13472">
    <property type="entry name" value="Lipase_GDSL_2"/>
    <property type="match status" value="1"/>
</dbReference>
<dbReference type="InterPro" id="IPR036514">
    <property type="entry name" value="SGNH_hydro_sf"/>
</dbReference>
<dbReference type="PANTHER" id="PTHR30383">
    <property type="entry name" value="THIOESTERASE 1/PROTEASE 1/LYSOPHOSPHOLIPASE L1"/>
    <property type="match status" value="1"/>
</dbReference>
<dbReference type="Gene3D" id="3.40.50.1110">
    <property type="entry name" value="SGNH hydrolase"/>
    <property type="match status" value="1"/>
</dbReference>
<feature type="domain" description="SGNH hydrolase-type esterase" evidence="2">
    <location>
        <begin position="38"/>
        <end position="225"/>
    </location>
</feature>
<dbReference type="GO" id="GO:0016787">
    <property type="term" value="F:hydrolase activity"/>
    <property type="evidence" value="ECO:0007669"/>
    <property type="project" value="UniProtKB-KW"/>
</dbReference>
<dbReference type="InterPro" id="IPR051532">
    <property type="entry name" value="Ester_Hydrolysis_Enzymes"/>
</dbReference>
<sequence>MKKKALSFLAAGVLLLSLPVEDAAAKANNPKKTMDYVALGDSLAAGQTPYRTFDDGYPDYIADHFERSQYQMQYHNFGVSGYTSVQLRNDVLLNPSVRSELKDASHITIDIGANDLLPILKTNPAKAGVAIAGVAVNLELILTQIDQLNPNANVYVMGYYNPFPYYPVDKQEQLLPLLDALNAQIQLRAWHNGDTYIPTNEVIAKKALEFLPNPQDIHLSTEGYESIARLFVTEILKQKNK</sequence>
<organism evidence="3 4">
    <name type="scientific">Fictibacillus iocasae</name>
    <dbReference type="NCBI Taxonomy" id="2715437"/>
    <lineage>
        <taxon>Bacteria</taxon>
        <taxon>Bacillati</taxon>
        <taxon>Bacillota</taxon>
        <taxon>Bacilli</taxon>
        <taxon>Bacillales</taxon>
        <taxon>Fictibacillaceae</taxon>
        <taxon>Fictibacillus</taxon>
    </lineage>
</organism>
<dbReference type="InterPro" id="IPR013830">
    <property type="entry name" value="SGNH_hydro"/>
</dbReference>
<reference evidence="4" key="1">
    <citation type="journal article" date="2019" name="Int. J. Syst. Evol. Microbiol.">
        <title>The Global Catalogue of Microorganisms (GCM) 10K type strain sequencing project: providing services to taxonomists for standard genome sequencing and annotation.</title>
        <authorList>
            <consortium name="The Broad Institute Genomics Platform"/>
            <consortium name="The Broad Institute Genome Sequencing Center for Infectious Disease"/>
            <person name="Wu L."/>
            <person name="Ma J."/>
        </authorList>
    </citation>
    <scope>NUCLEOTIDE SEQUENCE [LARGE SCALE GENOMIC DNA]</scope>
    <source>
        <strain evidence="4">NBRC 106396</strain>
    </source>
</reference>
<name>A0ABW2NS10_9BACL</name>